<keyword evidence="2" id="KW-1185">Reference proteome</keyword>
<organism evidence="1 2">
    <name type="scientific">Colocasia esculenta</name>
    <name type="common">Wild taro</name>
    <name type="synonym">Arum esculentum</name>
    <dbReference type="NCBI Taxonomy" id="4460"/>
    <lineage>
        <taxon>Eukaryota</taxon>
        <taxon>Viridiplantae</taxon>
        <taxon>Streptophyta</taxon>
        <taxon>Embryophyta</taxon>
        <taxon>Tracheophyta</taxon>
        <taxon>Spermatophyta</taxon>
        <taxon>Magnoliopsida</taxon>
        <taxon>Liliopsida</taxon>
        <taxon>Araceae</taxon>
        <taxon>Aroideae</taxon>
        <taxon>Colocasieae</taxon>
        <taxon>Colocasia</taxon>
    </lineage>
</organism>
<reference evidence="1" key="1">
    <citation type="submission" date="2017-07" db="EMBL/GenBank/DDBJ databases">
        <title>Taro Niue Genome Assembly and Annotation.</title>
        <authorList>
            <person name="Atibalentja N."/>
            <person name="Keating K."/>
            <person name="Fields C.J."/>
        </authorList>
    </citation>
    <scope>NUCLEOTIDE SEQUENCE</scope>
    <source>
        <strain evidence="1">Niue_2</strain>
        <tissue evidence="1">Leaf</tissue>
    </source>
</reference>
<dbReference type="EMBL" id="NMUH01000195">
    <property type="protein sequence ID" value="MQL74162.1"/>
    <property type="molecule type" value="Genomic_DNA"/>
</dbReference>
<dbReference type="AlphaFoldDB" id="A0A843TNY2"/>
<evidence type="ECO:0000313" key="1">
    <source>
        <dbReference type="EMBL" id="MQL74162.1"/>
    </source>
</evidence>
<proteinExistence type="predicted"/>
<protein>
    <submittedName>
        <fullName evidence="1">Uncharacterized protein</fullName>
    </submittedName>
</protein>
<comment type="caution">
    <text evidence="1">The sequence shown here is derived from an EMBL/GenBank/DDBJ whole genome shotgun (WGS) entry which is preliminary data.</text>
</comment>
<name>A0A843TNY2_COLES</name>
<accession>A0A843TNY2</accession>
<sequence length="105" mass="11193">MVVTPGSIATCLLSRQLDPSRLGAHRFKTKATCSWCLERGGGGHSDVKAPTGPPILMHLRGSVQGDERTRVTNSGIEGKTVVRLLSSGRASIGRSRRGGSRRPRS</sequence>
<gene>
    <name evidence="1" type="ORF">Taro_006521</name>
</gene>
<evidence type="ECO:0000313" key="2">
    <source>
        <dbReference type="Proteomes" id="UP000652761"/>
    </source>
</evidence>
<dbReference type="Proteomes" id="UP000652761">
    <property type="component" value="Unassembled WGS sequence"/>
</dbReference>